<evidence type="ECO:0000256" key="1">
    <source>
        <dbReference type="SAM" id="MobiDB-lite"/>
    </source>
</evidence>
<feature type="compositionally biased region" description="Low complexity" evidence="1">
    <location>
        <begin position="114"/>
        <end position="135"/>
    </location>
</feature>
<feature type="compositionally biased region" description="Polar residues" evidence="1">
    <location>
        <begin position="243"/>
        <end position="258"/>
    </location>
</feature>
<dbReference type="EMBL" id="DS985224">
    <property type="protein sequence ID" value="EEY21806.1"/>
    <property type="molecule type" value="Genomic_DNA"/>
</dbReference>
<dbReference type="InterPro" id="IPR039191">
    <property type="entry name" value="Nopp140-like"/>
</dbReference>
<evidence type="ECO:0000313" key="4">
    <source>
        <dbReference type="Proteomes" id="UP000008698"/>
    </source>
</evidence>
<feature type="compositionally biased region" description="Basic and acidic residues" evidence="1">
    <location>
        <begin position="178"/>
        <end position="191"/>
    </location>
</feature>
<dbReference type="GO" id="GO:0005654">
    <property type="term" value="C:nucleoplasm"/>
    <property type="evidence" value="ECO:0007669"/>
    <property type="project" value="TreeGrafter"/>
</dbReference>
<dbReference type="InterPro" id="IPR007718">
    <property type="entry name" value="Srp40_C"/>
</dbReference>
<feature type="compositionally biased region" description="Low complexity" evidence="1">
    <location>
        <begin position="95"/>
        <end position="105"/>
    </location>
</feature>
<feature type="compositionally biased region" description="Basic residues" evidence="1">
    <location>
        <begin position="42"/>
        <end position="64"/>
    </location>
</feature>
<protein>
    <submittedName>
        <fullName evidence="3">Predicted protein</fullName>
    </submittedName>
</protein>
<dbReference type="OMA" id="RFCRIRE"/>
<keyword evidence="4" id="KW-1185">Reference proteome</keyword>
<feature type="compositionally biased region" description="Polar residues" evidence="1">
    <location>
        <begin position="219"/>
        <end position="230"/>
    </location>
</feature>
<sequence>MAKTDKKDKKGKKAAAPAAPPAELMDLVENFLSEHAPSAHVAFKKQHGKKSSKSKDATKKHRHNLVSVFQTWETSLSTPEGEPVTITETVVQNVSSSSSSSSSDSSSEEDVDMADAAAAESSSDSSSDSDSSSSDSDSDSDDEPAPKIAVPVVNLKRKAPASDSSDSSDSDSSDSDSESDKKRPTAKKLEDGQGWPALRSRHKKEKTKAKKAAVEDAPSDSSVTLDNKTSPDFQAPPLPPDPSTLNNRGRGNMNNQKGKNVPFSRIKESTYVDPRFASNDYVPNDYSDRAHADLIVTKGKGFTKEKNKKKKGSYRGGMIDIGGRGGVKFDE</sequence>
<feature type="domain" description="Srp40 C-terminal" evidence="2">
    <location>
        <begin position="262"/>
        <end position="329"/>
    </location>
</feature>
<feature type="region of interest" description="Disordered" evidence="1">
    <location>
        <begin position="302"/>
        <end position="331"/>
    </location>
</feature>
<feature type="compositionally biased region" description="Basic residues" evidence="1">
    <location>
        <begin position="199"/>
        <end position="211"/>
    </location>
</feature>
<gene>
    <name evidence="3" type="ORF">VDBG_07916</name>
</gene>
<dbReference type="GeneID" id="9529712"/>
<dbReference type="Proteomes" id="UP000008698">
    <property type="component" value="Unassembled WGS sequence"/>
</dbReference>
<evidence type="ECO:0000259" key="2">
    <source>
        <dbReference type="Pfam" id="PF05022"/>
    </source>
</evidence>
<dbReference type="Pfam" id="PF05022">
    <property type="entry name" value="SRP40_C"/>
    <property type="match status" value="1"/>
</dbReference>
<reference evidence="4" key="1">
    <citation type="journal article" date="2011" name="PLoS Pathog.">
        <title>Comparative genomics yields insights into niche adaptation of plant vascular wilt pathogens.</title>
        <authorList>
            <person name="Klosterman S.J."/>
            <person name="Subbarao K.V."/>
            <person name="Kang S."/>
            <person name="Veronese P."/>
            <person name="Gold S.E."/>
            <person name="Thomma B.P.H.J."/>
            <person name="Chen Z."/>
            <person name="Henrissat B."/>
            <person name="Lee Y.-H."/>
            <person name="Park J."/>
            <person name="Garcia-Pedrajas M.D."/>
            <person name="Barbara D.J."/>
            <person name="Anchieta A."/>
            <person name="de Jonge R."/>
            <person name="Santhanam P."/>
            <person name="Maruthachalam K."/>
            <person name="Atallah Z."/>
            <person name="Amyotte S.G."/>
            <person name="Paz Z."/>
            <person name="Inderbitzin P."/>
            <person name="Hayes R.J."/>
            <person name="Heiman D.I."/>
            <person name="Young S."/>
            <person name="Zeng Q."/>
            <person name="Engels R."/>
            <person name="Galagan J."/>
            <person name="Cuomo C.A."/>
            <person name="Dobinson K.F."/>
            <person name="Ma L.-J."/>
        </authorList>
    </citation>
    <scope>NUCLEOTIDE SEQUENCE [LARGE SCALE GENOMIC DNA]</scope>
    <source>
        <strain evidence="4">VaMs.102 / ATCC MYA-4576 / FGSC 10136</strain>
    </source>
</reference>
<dbReference type="eggNOG" id="KOG2992">
    <property type="taxonomic scope" value="Eukaryota"/>
</dbReference>
<dbReference type="RefSeq" id="XP_003001657.1">
    <property type="nucleotide sequence ID" value="XM_003001611.1"/>
</dbReference>
<dbReference type="PANTHER" id="PTHR23216">
    <property type="entry name" value="NUCLEOLAR AND COILED-BODY PHOSPHOPROTEIN 1"/>
    <property type="match status" value="1"/>
</dbReference>
<dbReference type="STRING" id="526221.C9SSP1"/>
<dbReference type="AlphaFoldDB" id="C9SSP1"/>
<name>C9SSP1_VERA1</name>
<dbReference type="GO" id="GO:0005730">
    <property type="term" value="C:nucleolus"/>
    <property type="evidence" value="ECO:0007669"/>
    <property type="project" value="InterPro"/>
</dbReference>
<feature type="compositionally biased region" description="Acidic residues" evidence="1">
    <location>
        <begin position="166"/>
        <end position="177"/>
    </location>
</feature>
<evidence type="ECO:0000313" key="3">
    <source>
        <dbReference type="EMBL" id="EEY21806.1"/>
    </source>
</evidence>
<feature type="compositionally biased region" description="Polar residues" evidence="1">
    <location>
        <begin position="67"/>
        <end position="78"/>
    </location>
</feature>
<proteinExistence type="predicted"/>
<feature type="compositionally biased region" description="Gly residues" evidence="1">
    <location>
        <begin position="319"/>
        <end position="331"/>
    </location>
</feature>
<dbReference type="KEGG" id="val:VDBG_07916"/>
<dbReference type="OrthoDB" id="5599646at2759"/>
<dbReference type="HOGENOM" id="CLU_037040_0_0_1"/>
<accession>C9SSP1</accession>
<organism evidence="4">
    <name type="scientific">Verticillium alfalfae (strain VaMs.102 / ATCC MYA-4576 / FGSC 10136)</name>
    <name type="common">Verticillium wilt of alfalfa</name>
    <name type="synonym">Verticillium albo-atrum</name>
    <dbReference type="NCBI Taxonomy" id="526221"/>
    <lineage>
        <taxon>Eukaryota</taxon>
        <taxon>Fungi</taxon>
        <taxon>Dikarya</taxon>
        <taxon>Ascomycota</taxon>
        <taxon>Pezizomycotina</taxon>
        <taxon>Sordariomycetes</taxon>
        <taxon>Hypocreomycetidae</taxon>
        <taxon>Glomerellales</taxon>
        <taxon>Plectosphaerellaceae</taxon>
        <taxon>Verticillium</taxon>
    </lineage>
</organism>
<feature type="region of interest" description="Disordered" evidence="1">
    <location>
        <begin position="1"/>
        <end position="21"/>
    </location>
</feature>
<dbReference type="PANTHER" id="PTHR23216:SF1">
    <property type="entry name" value="NUCLEOLAR AND COILED-BODY PHOSPHOPROTEIN 1"/>
    <property type="match status" value="1"/>
</dbReference>
<feature type="region of interest" description="Disordered" evidence="1">
    <location>
        <begin position="38"/>
        <end position="289"/>
    </location>
</feature>